<evidence type="ECO:0000256" key="12">
    <source>
        <dbReference type="ARBA" id="ARBA00061644"/>
    </source>
</evidence>
<dbReference type="Proteomes" id="UP000198403">
    <property type="component" value="Unassembled WGS sequence"/>
</dbReference>
<comment type="subcellular location">
    <subcellularLocation>
        <location evidence="1">Cell membrane</location>
        <topology evidence="1">Multi-pass membrane protein</topology>
    </subcellularLocation>
</comment>
<evidence type="ECO:0000256" key="6">
    <source>
        <dbReference type="ARBA" id="ARBA00022807"/>
    </source>
</evidence>
<dbReference type="Pfam" id="PF03412">
    <property type="entry name" value="Peptidase_C39"/>
    <property type="match status" value="1"/>
</dbReference>
<keyword evidence="18" id="KW-1185">Reference proteome</keyword>
<dbReference type="PROSITE" id="PS50929">
    <property type="entry name" value="ABC_TM1F"/>
    <property type="match status" value="1"/>
</dbReference>
<keyword evidence="6" id="KW-0378">Hydrolase</keyword>
<evidence type="ECO:0000259" key="15">
    <source>
        <dbReference type="PROSITE" id="PS50929"/>
    </source>
</evidence>
<gene>
    <name evidence="17" type="ORF">SAMN06272737_103290</name>
</gene>
<keyword evidence="5" id="KW-0547">Nucleotide-binding</keyword>
<accession>A0A238VK70</accession>
<dbReference type="SUPFAM" id="SSF52540">
    <property type="entry name" value="P-loop containing nucleoside triphosphate hydrolases"/>
    <property type="match status" value="1"/>
</dbReference>
<dbReference type="OrthoDB" id="9806127at2"/>
<dbReference type="PANTHER" id="PTHR24221:SF654">
    <property type="entry name" value="ATP-BINDING CASSETTE SUB-FAMILY B MEMBER 6"/>
    <property type="match status" value="1"/>
</dbReference>
<evidence type="ECO:0000256" key="10">
    <source>
        <dbReference type="ARBA" id="ARBA00023136"/>
    </source>
</evidence>
<feature type="domain" description="Peptidase C39" evidence="16">
    <location>
        <begin position="2"/>
        <end position="119"/>
    </location>
</feature>
<feature type="transmembrane region" description="Helical" evidence="13">
    <location>
        <begin position="185"/>
        <end position="206"/>
    </location>
</feature>
<feature type="domain" description="ABC transmembrane type-1" evidence="15">
    <location>
        <begin position="152"/>
        <end position="431"/>
    </location>
</feature>
<dbReference type="GO" id="GO:0005886">
    <property type="term" value="C:plasma membrane"/>
    <property type="evidence" value="ECO:0007669"/>
    <property type="project" value="UniProtKB-SubCell"/>
</dbReference>
<dbReference type="GO" id="GO:0006508">
    <property type="term" value="P:proteolysis"/>
    <property type="evidence" value="ECO:0007669"/>
    <property type="project" value="InterPro"/>
</dbReference>
<dbReference type="Gene3D" id="1.20.1560.10">
    <property type="entry name" value="ABC transporter type 1, transmembrane domain"/>
    <property type="match status" value="1"/>
</dbReference>
<keyword evidence="10 13" id="KW-0472">Membrane</keyword>
<dbReference type="InterPro" id="IPR003593">
    <property type="entry name" value="AAA+_ATPase"/>
</dbReference>
<dbReference type="GO" id="GO:0043213">
    <property type="term" value="P:bacteriocin transport"/>
    <property type="evidence" value="ECO:0007669"/>
    <property type="project" value="UniProtKB-KW"/>
</dbReference>
<dbReference type="GO" id="GO:0005524">
    <property type="term" value="F:ATP binding"/>
    <property type="evidence" value="ECO:0007669"/>
    <property type="project" value="UniProtKB-KW"/>
</dbReference>
<evidence type="ECO:0000259" key="16">
    <source>
        <dbReference type="PROSITE" id="PS50990"/>
    </source>
</evidence>
<organism evidence="17 18">
    <name type="scientific">Blastococcus mobilis</name>
    <dbReference type="NCBI Taxonomy" id="1938746"/>
    <lineage>
        <taxon>Bacteria</taxon>
        <taxon>Bacillati</taxon>
        <taxon>Actinomycetota</taxon>
        <taxon>Actinomycetes</taxon>
        <taxon>Geodermatophilales</taxon>
        <taxon>Geodermatophilaceae</taxon>
        <taxon>Blastococcus</taxon>
    </lineage>
</organism>
<dbReference type="PANTHER" id="PTHR24221">
    <property type="entry name" value="ATP-BINDING CASSETTE SUB-FAMILY B"/>
    <property type="match status" value="1"/>
</dbReference>
<dbReference type="FunFam" id="3.40.50.300:FF:000299">
    <property type="entry name" value="ABC transporter ATP-binding protein/permease"/>
    <property type="match status" value="1"/>
</dbReference>
<keyword evidence="6" id="KW-0645">Protease</keyword>
<evidence type="ECO:0000256" key="8">
    <source>
        <dbReference type="ARBA" id="ARBA00022927"/>
    </source>
</evidence>
<dbReference type="SMART" id="SM00382">
    <property type="entry name" value="AAA"/>
    <property type="match status" value="1"/>
</dbReference>
<dbReference type="InterPro" id="IPR003439">
    <property type="entry name" value="ABC_transporter-like_ATP-bd"/>
</dbReference>
<dbReference type="InterPro" id="IPR017871">
    <property type="entry name" value="ABC_transporter-like_CS"/>
</dbReference>
<evidence type="ECO:0000256" key="4">
    <source>
        <dbReference type="ARBA" id="ARBA00022692"/>
    </source>
</evidence>
<protein>
    <submittedName>
        <fullName evidence="17">ABC-type bacteriocin/lantibiotic exporter, contains an N-terminal double-glycine peptidase domain</fullName>
    </submittedName>
</protein>
<evidence type="ECO:0000313" key="17">
    <source>
        <dbReference type="EMBL" id="SNR34626.1"/>
    </source>
</evidence>
<dbReference type="Pfam" id="PF00005">
    <property type="entry name" value="ABC_tran"/>
    <property type="match status" value="1"/>
</dbReference>
<dbReference type="Pfam" id="PF00664">
    <property type="entry name" value="ABC_membrane"/>
    <property type="match status" value="1"/>
</dbReference>
<dbReference type="InterPro" id="IPR039421">
    <property type="entry name" value="Type_1_exporter"/>
</dbReference>
<evidence type="ECO:0000256" key="5">
    <source>
        <dbReference type="ARBA" id="ARBA00022741"/>
    </source>
</evidence>
<dbReference type="EMBL" id="FZNO01000003">
    <property type="protein sequence ID" value="SNR34626.1"/>
    <property type="molecule type" value="Genomic_DNA"/>
</dbReference>
<evidence type="ECO:0000259" key="14">
    <source>
        <dbReference type="PROSITE" id="PS50893"/>
    </source>
</evidence>
<reference evidence="17 18" key="1">
    <citation type="submission" date="2017-06" db="EMBL/GenBank/DDBJ databases">
        <authorList>
            <person name="Kim H.J."/>
            <person name="Triplett B.A."/>
        </authorList>
    </citation>
    <scope>NUCLEOTIDE SEQUENCE [LARGE SCALE GENOMIC DNA]</scope>
    <source>
        <strain evidence="17 18">DSM 44272</strain>
    </source>
</reference>
<keyword evidence="8" id="KW-0653">Protein transport</keyword>
<name>A0A238VK70_9ACTN</name>
<evidence type="ECO:0000256" key="9">
    <source>
        <dbReference type="ARBA" id="ARBA00022989"/>
    </source>
</evidence>
<comment type="similarity">
    <text evidence="12">Belongs to the ABC transporter superfamily. Lipid exporter (TC 3.A.1.106) family.</text>
</comment>
<dbReference type="Gene3D" id="3.90.70.10">
    <property type="entry name" value="Cysteine proteinases"/>
    <property type="match status" value="1"/>
</dbReference>
<feature type="domain" description="ABC transporter" evidence="14">
    <location>
        <begin position="464"/>
        <end position="697"/>
    </location>
</feature>
<dbReference type="InterPro" id="IPR005074">
    <property type="entry name" value="Peptidase_C39"/>
</dbReference>
<sequence>MEVADCGAACLAMVLAYHGKHVALDELREMTSTNRDGVDAFAVTQAARWYGLSAGGVAADIDALDALPPGSILHWEFDHFVVFERVGRRGVQIVDPALGRRHLSFQAFRRAYTGVAIVCEPDYQFQRSPRTSKGTWRYLRPLLGQSRMLSRVLVTSVLIRLVALALPLLTALIVDEITPRNDRHLLLIIGAVMAVLVGYYFLASLLRAHLLLRLRTHLDVRLTKGFVEHLVDLPYDFFLRRSAGDLMMRLQSNADVREILTTGALSALLDGSLACLYLVLLVALSPPLAALVAGLGLLQVAVLLLSWRRNQHLMSESLQVEAKAQGYTYQLLAGIETLKASGAERRAAERWEGLYIDEVNVALARGRLNALVGAVMDVLQMGSPLAVLVYGTVQVLDDQISLGTMLAASALAIGFLQPLADLVGTGLVVQLTRSYMERINDVLDTPREQEGQTVSPAPRLTGHVRAEGVSFAYGRLAPPVVRDVVLEVQPGQRLGIAGRSGSGKSTLAHLLLGFYSPSSGRILFDGVELGEMEVRSLRGQLGIVTQRPYLFGSSIRENIALTDPATPFEAVVEAAKLACIHDDIVAMPMGYDTLLLDGGASLSGGQQQRIALARALAHRPAILLLDEATSDLDSITERLVLENLDSLGSTTIVIAHRMSTIRNADLILVMDHGRVVEQGTHDELMALSGTYQELVNTQEGRSSPAQEYLDPHGG</sequence>
<feature type="transmembrane region" description="Helical" evidence="13">
    <location>
        <begin position="152"/>
        <end position="173"/>
    </location>
</feature>
<dbReference type="GO" id="GO:0140359">
    <property type="term" value="F:ABC-type transporter activity"/>
    <property type="evidence" value="ECO:0007669"/>
    <property type="project" value="InterPro"/>
</dbReference>
<evidence type="ECO:0000313" key="18">
    <source>
        <dbReference type="Proteomes" id="UP000198403"/>
    </source>
</evidence>
<dbReference type="GO" id="GO:0016887">
    <property type="term" value="F:ATP hydrolysis activity"/>
    <property type="evidence" value="ECO:0007669"/>
    <property type="project" value="InterPro"/>
</dbReference>
<proteinExistence type="inferred from homology"/>
<dbReference type="PROSITE" id="PS00211">
    <property type="entry name" value="ABC_TRANSPORTER_1"/>
    <property type="match status" value="1"/>
</dbReference>
<keyword evidence="3" id="KW-1003">Cell membrane</keyword>
<feature type="transmembrane region" description="Helical" evidence="13">
    <location>
        <begin position="259"/>
        <end position="282"/>
    </location>
</feature>
<dbReference type="GO" id="GO:0034040">
    <property type="term" value="F:ATPase-coupled lipid transmembrane transporter activity"/>
    <property type="evidence" value="ECO:0007669"/>
    <property type="project" value="TreeGrafter"/>
</dbReference>
<dbReference type="SUPFAM" id="SSF90123">
    <property type="entry name" value="ABC transporter transmembrane region"/>
    <property type="match status" value="1"/>
</dbReference>
<evidence type="ECO:0000256" key="2">
    <source>
        <dbReference type="ARBA" id="ARBA00022448"/>
    </source>
</evidence>
<dbReference type="AlphaFoldDB" id="A0A238VK70"/>
<evidence type="ECO:0000256" key="3">
    <source>
        <dbReference type="ARBA" id="ARBA00022475"/>
    </source>
</evidence>
<dbReference type="PROSITE" id="PS50990">
    <property type="entry name" value="PEPTIDASE_C39"/>
    <property type="match status" value="1"/>
</dbReference>
<dbReference type="CDD" id="cd18779">
    <property type="entry name" value="ABC_6TM_T1SS_like"/>
    <property type="match status" value="1"/>
</dbReference>
<evidence type="ECO:0000256" key="7">
    <source>
        <dbReference type="ARBA" id="ARBA00022840"/>
    </source>
</evidence>
<dbReference type="GO" id="GO:0008234">
    <property type="term" value="F:cysteine-type peptidase activity"/>
    <property type="evidence" value="ECO:0007669"/>
    <property type="project" value="UniProtKB-KW"/>
</dbReference>
<keyword evidence="11" id="KW-0080">Bacteriocin transport</keyword>
<evidence type="ECO:0000256" key="1">
    <source>
        <dbReference type="ARBA" id="ARBA00004651"/>
    </source>
</evidence>
<feature type="transmembrane region" description="Helical" evidence="13">
    <location>
        <begin position="405"/>
        <end position="429"/>
    </location>
</feature>
<evidence type="ECO:0000256" key="11">
    <source>
        <dbReference type="ARBA" id="ARBA00043264"/>
    </source>
</evidence>
<keyword evidence="6" id="KW-0788">Thiol protease</keyword>
<dbReference type="PROSITE" id="PS50893">
    <property type="entry name" value="ABC_TRANSPORTER_2"/>
    <property type="match status" value="1"/>
</dbReference>
<feature type="transmembrane region" description="Helical" evidence="13">
    <location>
        <begin position="370"/>
        <end position="393"/>
    </location>
</feature>
<keyword evidence="4 13" id="KW-0812">Transmembrane</keyword>
<dbReference type="InterPro" id="IPR011527">
    <property type="entry name" value="ABC1_TM_dom"/>
</dbReference>
<dbReference type="InterPro" id="IPR036640">
    <property type="entry name" value="ABC1_TM_sf"/>
</dbReference>
<keyword evidence="2" id="KW-0813">Transport</keyword>
<evidence type="ECO:0000256" key="13">
    <source>
        <dbReference type="SAM" id="Phobius"/>
    </source>
</evidence>
<feature type="transmembrane region" description="Helical" evidence="13">
    <location>
        <begin position="288"/>
        <end position="307"/>
    </location>
</feature>
<dbReference type="InterPro" id="IPR027417">
    <property type="entry name" value="P-loop_NTPase"/>
</dbReference>
<dbReference type="Gene3D" id="3.40.50.300">
    <property type="entry name" value="P-loop containing nucleotide triphosphate hydrolases"/>
    <property type="match status" value="1"/>
</dbReference>
<dbReference type="GO" id="GO:0015031">
    <property type="term" value="P:protein transport"/>
    <property type="evidence" value="ECO:0007669"/>
    <property type="project" value="UniProtKB-KW"/>
</dbReference>
<keyword evidence="7" id="KW-0067">ATP-binding</keyword>
<keyword evidence="9 13" id="KW-1133">Transmembrane helix</keyword>